<dbReference type="EMBL" id="BBML01000002">
    <property type="protein sequence ID" value="GAK96526.1"/>
    <property type="molecule type" value="Genomic_DNA"/>
</dbReference>
<name>A0A090QLZ2_9FLAO</name>
<organism evidence="2 3">
    <name type="scientific">Nonlabens tegetincola</name>
    <dbReference type="NCBI Taxonomy" id="323273"/>
    <lineage>
        <taxon>Bacteria</taxon>
        <taxon>Pseudomonadati</taxon>
        <taxon>Bacteroidota</taxon>
        <taxon>Flavobacteriia</taxon>
        <taxon>Flavobacteriales</taxon>
        <taxon>Flavobacteriaceae</taxon>
        <taxon>Nonlabens</taxon>
    </lineage>
</organism>
<feature type="transmembrane region" description="Helical" evidence="1">
    <location>
        <begin position="12"/>
        <end position="36"/>
    </location>
</feature>
<evidence type="ECO:0000313" key="3">
    <source>
        <dbReference type="Proteomes" id="UP000029221"/>
    </source>
</evidence>
<accession>A0A090QLZ2</accession>
<keyword evidence="1" id="KW-0812">Transmembrane</keyword>
<keyword evidence="1" id="KW-0472">Membrane</keyword>
<sequence>MNMYMLPLVNWTYGAVIIGVFVLVCIAMVAIVMNLAKGDKMK</sequence>
<gene>
    <name evidence="2" type="ORF">JCM19294_2039</name>
</gene>
<protein>
    <submittedName>
        <fullName evidence="2">Uncharacterized protein</fullName>
    </submittedName>
</protein>
<reference evidence="2" key="1">
    <citation type="journal article" date="2014" name="Genome Announc.">
        <title>Draft Genome Sequences of Marine Flavobacterium Nonlabens Strains NR17, NR24, NR27, NR32, NR33, and Ara13.</title>
        <authorList>
            <person name="Nakanishi M."/>
            <person name="Meirelles P."/>
            <person name="Suzuki R."/>
            <person name="Takatani N."/>
            <person name="Mino S."/>
            <person name="Suda W."/>
            <person name="Oshima K."/>
            <person name="Hattori M."/>
            <person name="Ohkuma M."/>
            <person name="Hosokawa M."/>
            <person name="Miyashita K."/>
            <person name="Thompson F.L."/>
            <person name="Niwa A."/>
            <person name="Sawabe T."/>
            <person name="Sawabe T."/>
        </authorList>
    </citation>
    <scope>NUCLEOTIDE SEQUENCE [LARGE SCALE GENOMIC DNA]</scope>
    <source>
        <strain evidence="2">JCM 19294</strain>
    </source>
</reference>
<dbReference type="Proteomes" id="UP000029221">
    <property type="component" value="Unassembled WGS sequence"/>
</dbReference>
<proteinExistence type="predicted"/>
<comment type="caution">
    <text evidence="2">The sequence shown here is derived from an EMBL/GenBank/DDBJ whole genome shotgun (WGS) entry which is preliminary data.</text>
</comment>
<dbReference type="AlphaFoldDB" id="A0A090QLZ2"/>
<dbReference type="RefSeq" id="WP_262496541.1">
    <property type="nucleotide sequence ID" value="NZ_BBML01000002.1"/>
</dbReference>
<evidence type="ECO:0000313" key="2">
    <source>
        <dbReference type="EMBL" id="GAK96526.1"/>
    </source>
</evidence>
<keyword evidence="1" id="KW-1133">Transmembrane helix</keyword>
<evidence type="ECO:0000256" key="1">
    <source>
        <dbReference type="SAM" id="Phobius"/>
    </source>
</evidence>
<keyword evidence="3" id="KW-1185">Reference proteome</keyword>